<dbReference type="Proteomes" id="UP001230188">
    <property type="component" value="Unassembled WGS sequence"/>
</dbReference>
<evidence type="ECO:0000313" key="5">
    <source>
        <dbReference type="Proteomes" id="UP001230188"/>
    </source>
</evidence>
<dbReference type="GO" id="GO:0052742">
    <property type="term" value="F:phosphatidylinositol kinase activity"/>
    <property type="evidence" value="ECO:0007669"/>
    <property type="project" value="InterPro"/>
</dbReference>
<dbReference type="InterPro" id="IPR004843">
    <property type="entry name" value="Calcineurin-like_PHP"/>
</dbReference>
<dbReference type="GO" id="GO:0016787">
    <property type="term" value="F:hydrolase activity"/>
    <property type="evidence" value="ECO:0007669"/>
    <property type="project" value="InterPro"/>
</dbReference>
<dbReference type="Pfam" id="PF01504">
    <property type="entry name" value="PIP5K"/>
    <property type="match status" value="2"/>
</dbReference>
<evidence type="ECO:0000313" key="4">
    <source>
        <dbReference type="EMBL" id="KAJ8604431.1"/>
    </source>
</evidence>
<dbReference type="Gene3D" id="3.30.800.10">
    <property type="entry name" value="Phosphatidylinositol Phosphate Kinase II Beta"/>
    <property type="match status" value="1"/>
</dbReference>
<sequence>MAVQWAVRDKGTCATSFEVVYSRAGGESQKASGACYPFSLPSNLNQSNHVANLTGLESASRYEYSVGGFEGSFTTAPDASNIVLPQRFIVYGDMGSSESGPSDSSTVMPAVSREILESRFDMILHVGDFAYDFDSDAGERGAQFMNDIQNVSALVPYMVSVGNHESGFNFAHYSEFFRLMPTDTPWMTTDNGPAPNTHYYSWNVGLVHFVAVSTEIPFDYPDLVASMTNWLEADLAAANENRSFAPWVVAHGHRSLYCSCDSDCDADALALRAVFAQIFYDYGVDLFINGHEHNYERMFDVAPEPDNLSWLSGISTQSTVDMPATTYIITGDAGSDEDHEVFDREQPNRTAFRTDSYGYSRMEIYNATHLHWQQVEYDFSAGVLGDVVDDVWLVQHHHGPFNASFRNPKQAAAAAAVGLDPAHPRHDAVKALLAGLSGLEAPEVTERRPEVFKALRRRWRAQRGLRRMGKSGCASLRLVSGGSRGAARRGGVFLISRDGRFILKQESAGAVSELCRIASDYARYVEDDRSLLPRYVGAYTVACGDTSHWVVMNNVLDVPFRRVAVYDLKGSTAGRKAPSGAATLKDVDAHHADLASRRSSRAIERLDKDTAFLEQNDLLDYSLLVGVFETRRIFFSPATWFFWFRRRRGRRRGVIALRRRRRRHPLKTDHLVLGLIDVLQTWDVAKKIEFVCRGAVHGFDAISAVPPHRYRHRFLAFIKTTLSPSSSSSS</sequence>
<evidence type="ECO:0000256" key="2">
    <source>
        <dbReference type="PROSITE-ProRule" id="PRU00781"/>
    </source>
</evidence>
<dbReference type="Pfam" id="PF00149">
    <property type="entry name" value="Metallophos"/>
    <property type="match status" value="1"/>
</dbReference>
<dbReference type="Pfam" id="PF14008">
    <property type="entry name" value="Metallophos_C"/>
    <property type="match status" value="1"/>
</dbReference>
<dbReference type="SMART" id="SM00330">
    <property type="entry name" value="PIPKc"/>
    <property type="match status" value="1"/>
</dbReference>
<proteinExistence type="predicted"/>
<dbReference type="GO" id="GO:0046488">
    <property type="term" value="P:phosphatidylinositol metabolic process"/>
    <property type="evidence" value="ECO:0007669"/>
    <property type="project" value="UniProtKB-UniRule"/>
</dbReference>
<dbReference type="Gene3D" id="3.30.810.10">
    <property type="entry name" value="2-Layer Sandwich"/>
    <property type="match status" value="1"/>
</dbReference>
<dbReference type="AlphaFoldDB" id="A0AAD7UFV4"/>
<dbReference type="PANTHER" id="PTHR45867:SF10">
    <property type="entry name" value="PURPLE ACID PHOSPHATASE"/>
    <property type="match status" value="1"/>
</dbReference>
<dbReference type="InterPro" id="IPR025733">
    <property type="entry name" value="PAPs_C"/>
</dbReference>
<protein>
    <recommendedName>
        <fullName evidence="3">PIPK domain-containing protein</fullName>
    </recommendedName>
</protein>
<dbReference type="InterPro" id="IPR027484">
    <property type="entry name" value="PInositol-4-P-5-kinase_N"/>
</dbReference>
<keyword evidence="2" id="KW-0418">Kinase</keyword>
<dbReference type="Gene3D" id="3.60.21.10">
    <property type="match status" value="1"/>
</dbReference>
<dbReference type="PROSITE" id="PS51455">
    <property type="entry name" value="PIPK"/>
    <property type="match status" value="1"/>
</dbReference>
<dbReference type="CDD" id="cd00839">
    <property type="entry name" value="MPP_PAPs"/>
    <property type="match status" value="1"/>
</dbReference>
<comment type="caution">
    <text evidence="4">The sequence shown here is derived from an EMBL/GenBank/DDBJ whole genome shotgun (WGS) entry which is preliminary data.</text>
</comment>
<accession>A0AAD7UFV4</accession>
<keyword evidence="2" id="KW-0547">Nucleotide-binding</keyword>
<reference evidence="4" key="1">
    <citation type="submission" date="2023-01" db="EMBL/GenBank/DDBJ databases">
        <title>Metagenome sequencing of chrysophaentin producing Chrysophaeum taylorii.</title>
        <authorList>
            <person name="Davison J."/>
            <person name="Bewley C."/>
        </authorList>
    </citation>
    <scope>NUCLEOTIDE SEQUENCE</scope>
    <source>
        <strain evidence="4">NIES-1699</strain>
    </source>
</reference>
<dbReference type="GO" id="GO:0005524">
    <property type="term" value="F:ATP binding"/>
    <property type="evidence" value="ECO:0007669"/>
    <property type="project" value="UniProtKB-UniRule"/>
</dbReference>
<dbReference type="InterPro" id="IPR002498">
    <property type="entry name" value="PInositol-4-P-4/5-kinase_core"/>
</dbReference>
<dbReference type="SUPFAM" id="SSF56104">
    <property type="entry name" value="SAICAR synthase-like"/>
    <property type="match status" value="1"/>
</dbReference>
<keyword evidence="1" id="KW-0325">Glycoprotein</keyword>
<dbReference type="InterPro" id="IPR041792">
    <property type="entry name" value="MPP_PAP"/>
</dbReference>
<dbReference type="InterPro" id="IPR029052">
    <property type="entry name" value="Metallo-depent_PP-like"/>
</dbReference>
<dbReference type="InterPro" id="IPR027483">
    <property type="entry name" value="PInositol-4-P-4/5-kinase_C_sf"/>
</dbReference>
<keyword evidence="2" id="KW-0808">Transferase</keyword>
<dbReference type="PANTHER" id="PTHR45867">
    <property type="entry name" value="PURPLE ACID PHOSPHATASE"/>
    <property type="match status" value="1"/>
</dbReference>
<evidence type="ECO:0000256" key="1">
    <source>
        <dbReference type="ARBA" id="ARBA00023180"/>
    </source>
</evidence>
<feature type="domain" description="PIPK" evidence="3">
    <location>
        <begin position="376"/>
        <end position="722"/>
    </location>
</feature>
<gene>
    <name evidence="4" type="ORF">CTAYLR_000882</name>
</gene>
<dbReference type="CDD" id="cd00139">
    <property type="entry name" value="PIPKc"/>
    <property type="match status" value="1"/>
</dbReference>
<dbReference type="SUPFAM" id="SSF56300">
    <property type="entry name" value="Metallo-dependent phosphatases"/>
    <property type="match status" value="1"/>
</dbReference>
<organism evidence="4 5">
    <name type="scientific">Chrysophaeum taylorii</name>
    <dbReference type="NCBI Taxonomy" id="2483200"/>
    <lineage>
        <taxon>Eukaryota</taxon>
        <taxon>Sar</taxon>
        <taxon>Stramenopiles</taxon>
        <taxon>Ochrophyta</taxon>
        <taxon>Pelagophyceae</taxon>
        <taxon>Pelagomonadales</taxon>
        <taxon>Pelagomonadaceae</taxon>
        <taxon>Chrysophaeum</taxon>
    </lineage>
</organism>
<keyword evidence="5" id="KW-1185">Reference proteome</keyword>
<evidence type="ECO:0000259" key="3">
    <source>
        <dbReference type="PROSITE" id="PS51455"/>
    </source>
</evidence>
<name>A0AAD7UFV4_9STRA</name>
<keyword evidence="2" id="KW-0067">ATP-binding</keyword>
<dbReference type="EMBL" id="JAQMWT010000330">
    <property type="protein sequence ID" value="KAJ8604431.1"/>
    <property type="molecule type" value="Genomic_DNA"/>
</dbReference>